<dbReference type="InterPro" id="IPR004843">
    <property type="entry name" value="Calcineurin-like_PHP"/>
</dbReference>
<dbReference type="Gene3D" id="3.60.21.10">
    <property type="match status" value="1"/>
</dbReference>
<dbReference type="Proteomes" id="UP000824089">
    <property type="component" value="Unassembled WGS sequence"/>
</dbReference>
<dbReference type="SUPFAM" id="SSF56300">
    <property type="entry name" value="Metallo-dependent phosphatases"/>
    <property type="match status" value="1"/>
</dbReference>
<gene>
    <name evidence="2" type="ORF">IAD50_05755</name>
</gene>
<name>A0A9D1IAB4_9CLOT</name>
<dbReference type="PANTHER" id="PTHR31302">
    <property type="entry name" value="TRANSMEMBRANE PROTEIN WITH METALLOPHOSPHOESTERASE DOMAIN-RELATED"/>
    <property type="match status" value="1"/>
</dbReference>
<dbReference type="Pfam" id="PF00149">
    <property type="entry name" value="Metallophos"/>
    <property type="match status" value="1"/>
</dbReference>
<comment type="caution">
    <text evidence="2">The sequence shown here is derived from an EMBL/GenBank/DDBJ whole genome shotgun (WGS) entry which is preliminary data.</text>
</comment>
<reference evidence="2" key="1">
    <citation type="submission" date="2020-10" db="EMBL/GenBank/DDBJ databases">
        <authorList>
            <person name="Gilroy R."/>
        </authorList>
    </citation>
    <scope>NUCLEOTIDE SEQUENCE</scope>
    <source>
        <strain evidence="2">CHK195-4489</strain>
    </source>
</reference>
<evidence type="ECO:0000313" key="2">
    <source>
        <dbReference type="EMBL" id="HIU29785.1"/>
    </source>
</evidence>
<dbReference type="PANTHER" id="PTHR31302:SF0">
    <property type="entry name" value="TRANSMEMBRANE PROTEIN WITH METALLOPHOSPHOESTERASE DOMAIN"/>
    <property type="match status" value="1"/>
</dbReference>
<evidence type="ECO:0000259" key="1">
    <source>
        <dbReference type="Pfam" id="PF00149"/>
    </source>
</evidence>
<evidence type="ECO:0000313" key="3">
    <source>
        <dbReference type="Proteomes" id="UP000824089"/>
    </source>
</evidence>
<sequence>MILFMIACLLMNLQARKLASITVSAGTGIRIAYISDLHFDRILIQPSYLIKQICIKCPEVIVITGDLCTDLKYFERVSNFLDMLSYKVGCPILITLGNHDNIIFEKEKCTKEEYIAALEAIAPNIRVLENETYLYKNVLFGGLGDVKTNREDFGKTALQWNKAAEKSNYKFILLTHNPDLILKLPRLCALTLLLAGHTHGGQVRLPLNIEFTLLKKDILPKKGIYYGFHTYNGMNLYITSGIGCSLLPIRFRSKAEIALIE</sequence>
<feature type="domain" description="Calcineurin-like phosphoesterase" evidence="1">
    <location>
        <begin position="29"/>
        <end position="200"/>
    </location>
</feature>
<dbReference type="AlphaFoldDB" id="A0A9D1IAB4"/>
<dbReference type="EMBL" id="DVMM01000120">
    <property type="protein sequence ID" value="HIU29785.1"/>
    <property type="molecule type" value="Genomic_DNA"/>
</dbReference>
<proteinExistence type="predicted"/>
<accession>A0A9D1IAB4</accession>
<protein>
    <submittedName>
        <fullName evidence="2">Metallophosphoesterase</fullName>
    </submittedName>
</protein>
<dbReference type="GO" id="GO:0016787">
    <property type="term" value="F:hydrolase activity"/>
    <property type="evidence" value="ECO:0007669"/>
    <property type="project" value="InterPro"/>
</dbReference>
<dbReference type="InterPro" id="IPR051158">
    <property type="entry name" value="Metallophosphoesterase_sf"/>
</dbReference>
<reference evidence="2" key="2">
    <citation type="journal article" date="2021" name="PeerJ">
        <title>Extensive microbial diversity within the chicken gut microbiome revealed by metagenomics and culture.</title>
        <authorList>
            <person name="Gilroy R."/>
            <person name="Ravi A."/>
            <person name="Getino M."/>
            <person name="Pursley I."/>
            <person name="Horton D.L."/>
            <person name="Alikhan N.F."/>
            <person name="Baker D."/>
            <person name="Gharbi K."/>
            <person name="Hall N."/>
            <person name="Watson M."/>
            <person name="Adriaenssens E.M."/>
            <person name="Foster-Nyarko E."/>
            <person name="Jarju S."/>
            <person name="Secka A."/>
            <person name="Antonio M."/>
            <person name="Oren A."/>
            <person name="Chaudhuri R.R."/>
            <person name="La Ragione R."/>
            <person name="Hildebrand F."/>
            <person name="Pallen M.J."/>
        </authorList>
    </citation>
    <scope>NUCLEOTIDE SEQUENCE</scope>
    <source>
        <strain evidence="2">CHK195-4489</strain>
    </source>
</reference>
<organism evidence="2 3">
    <name type="scientific">Candidatus Egerieisoma faecipullorum</name>
    <dbReference type="NCBI Taxonomy" id="2840963"/>
    <lineage>
        <taxon>Bacteria</taxon>
        <taxon>Bacillati</taxon>
        <taxon>Bacillota</taxon>
        <taxon>Clostridia</taxon>
        <taxon>Eubacteriales</taxon>
        <taxon>Clostridiaceae</taxon>
        <taxon>Clostridiaceae incertae sedis</taxon>
        <taxon>Candidatus Egerieisoma</taxon>
    </lineage>
</organism>
<dbReference type="InterPro" id="IPR029052">
    <property type="entry name" value="Metallo-depent_PP-like"/>
</dbReference>